<name>A0AAV3XHH3_9CYAN</name>
<evidence type="ECO:0000313" key="2">
    <source>
        <dbReference type="Proteomes" id="UP001050975"/>
    </source>
</evidence>
<accession>A0AAV3XHH3</accession>
<sequence length="77" mass="8970">MQLSSLLPEDYLFQDLRKETKGDPKNRWFGNQRSTVETGFLATPLRNSCLFQDLRKHQSFSNRLLQKLLWGGQNACP</sequence>
<gene>
    <name evidence="1" type="ORF">MiSe_68670</name>
</gene>
<dbReference type="Proteomes" id="UP001050975">
    <property type="component" value="Unassembled WGS sequence"/>
</dbReference>
<proteinExistence type="predicted"/>
<evidence type="ECO:0000313" key="1">
    <source>
        <dbReference type="EMBL" id="GET42053.1"/>
    </source>
</evidence>
<organism evidence="1 2">
    <name type="scientific">Microseira wollei NIES-4236</name>
    <dbReference type="NCBI Taxonomy" id="2530354"/>
    <lineage>
        <taxon>Bacteria</taxon>
        <taxon>Bacillati</taxon>
        <taxon>Cyanobacteriota</taxon>
        <taxon>Cyanophyceae</taxon>
        <taxon>Oscillatoriophycideae</taxon>
        <taxon>Aerosakkonematales</taxon>
        <taxon>Aerosakkonemataceae</taxon>
        <taxon>Microseira</taxon>
    </lineage>
</organism>
<dbReference type="RefSeq" id="WP_226588982.1">
    <property type="nucleotide sequence ID" value="NZ_BLAY01000146.1"/>
</dbReference>
<evidence type="ECO:0008006" key="3">
    <source>
        <dbReference type="Google" id="ProtNLM"/>
    </source>
</evidence>
<dbReference type="EMBL" id="BLAY01000146">
    <property type="protein sequence ID" value="GET42053.1"/>
    <property type="molecule type" value="Genomic_DNA"/>
</dbReference>
<dbReference type="AlphaFoldDB" id="A0AAV3XHH3"/>
<keyword evidence="2" id="KW-1185">Reference proteome</keyword>
<protein>
    <recommendedName>
        <fullName evidence="3">Transposase</fullName>
    </recommendedName>
</protein>
<comment type="caution">
    <text evidence="1">The sequence shown here is derived from an EMBL/GenBank/DDBJ whole genome shotgun (WGS) entry which is preliminary data.</text>
</comment>
<reference evidence="1" key="1">
    <citation type="submission" date="2019-10" db="EMBL/GenBank/DDBJ databases">
        <title>Draft genome sequece of Microseira wollei NIES-4236.</title>
        <authorList>
            <person name="Yamaguchi H."/>
            <person name="Suzuki S."/>
            <person name="Kawachi M."/>
        </authorList>
    </citation>
    <scope>NUCLEOTIDE SEQUENCE</scope>
    <source>
        <strain evidence="1">NIES-4236</strain>
    </source>
</reference>